<dbReference type="PANTHER" id="PTHR24112:SF64">
    <property type="entry name" value="CHROMOSOME UNDETERMINED SCAFFOLD_46, WHOLE GENOME SHOTGUN SEQUENCE"/>
    <property type="match status" value="1"/>
</dbReference>
<dbReference type="InterPro" id="IPR032675">
    <property type="entry name" value="LRR_dom_sf"/>
</dbReference>
<proteinExistence type="predicted"/>
<dbReference type="SUPFAM" id="SSF52047">
    <property type="entry name" value="RNI-like"/>
    <property type="match status" value="1"/>
</dbReference>
<keyword evidence="2" id="KW-1185">Reference proteome</keyword>
<organism evidence="1 2">
    <name type="scientific">Tritrichomonas musculus</name>
    <dbReference type="NCBI Taxonomy" id="1915356"/>
    <lineage>
        <taxon>Eukaryota</taxon>
        <taxon>Metamonada</taxon>
        <taxon>Parabasalia</taxon>
        <taxon>Tritrichomonadida</taxon>
        <taxon>Tritrichomonadidae</taxon>
        <taxon>Tritrichomonas</taxon>
    </lineage>
</organism>
<dbReference type="Proteomes" id="UP001470230">
    <property type="component" value="Unassembled WGS sequence"/>
</dbReference>
<reference evidence="1 2" key="1">
    <citation type="submission" date="2024-04" db="EMBL/GenBank/DDBJ databases">
        <title>Tritrichomonas musculus Genome.</title>
        <authorList>
            <person name="Alves-Ferreira E."/>
            <person name="Grigg M."/>
            <person name="Lorenzi H."/>
            <person name="Galac M."/>
        </authorList>
    </citation>
    <scope>NUCLEOTIDE SEQUENCE [LARGE SCALE GENOMIC DNA]</scope>
    <source>
        <strain evidence="1 2">EAF2021</strain>
    </source>
</reference>
<evidence type="ECO:0000313" key="2">
    <source>
        <dbReference type="Proteomes" id="UP001470230"/>
    </source>
</evidence>
<protein>
    <recommendedName>
        <fullName evidence="3">Leucine Rich Repeat family protein</fullName>
    </recommendedName>
</protein>
<dbReference type="PANTHER" id="PTHR24112">
    <property type="entry name" value="LEUCINE-RICH REPEAT, ISOFORM F-RELATED"/>
    <property type="match status" value="1"/>
</dbReference>
<name>A0ABR2L655_9EUKA</name>
<comment type="caution">
    <text evidence="1">The sequence shown here is derived from an EMBL/GenBank/DDBJ whole genome shotgun (WGS) entry which is preliminary data.</text>
</comment>
<evidence type="ECO:0000313" key="1">
    <source>
        <dbReference type="EMBL" id="KAK8898491.1"/>
    </source>
</evidence>
<evidence type="ECO:0008006" key="3">
    <source>
        <dbReference type="Google" id="ProtNLM"/>
    </source>
</evidence>
<dbReference type="EMBL" id="JAPFFF010000001">
    <property type="protein sequence ID" value="KAK8898491.1"/>
    <property type="molecule type" value="Genomic_DNA"/>
</dbReference>
<gene>
    <name evidence="1" type="ORF">M9Y10_000780</name>
</gene>
<sequence length="697" mass="80296">MIPSSEKIIYSKDVRQITQGGQHRSVYLVITEFNIHIFSNHLDSIESLACHPHRDLVRIDTIDEVTFRLTYKSENPYTFISQDLNKIITDIYDVVTTILLPECYPQISTPGLNLKSNHDLYYCLEQRYRAFLAWQQIYPTQFLSQSLDRFLKMRPKTIDLGIIEDLGLNVPVFLESSAIQPHISTIIVSTRQQSNYYGILQSLLQRNNTFKTLVFHEPLNETFLHFLAAIRKFRQLYVESLIFVECVITTSIYRHLEKFLEQHQASLSFTKCDVTQCETELSVLSKKCQNLTGLHLTSLWLNVDFTSLDLFANLTDLSLRGCRINIDAFITLLSASVTHIQTLDLSKNSCLKPFSAKVAFPQSLLYLYLNDVVWSENNFATIFHQVCLSKAQITLSVAEANFIDKNTSFDNFFKKLENGGPGLHCLYWNCNKLTQKFCQFLLKCTNLKFLSIACCKLKRNIAYHLQRLIEGHRSLVILDVHNIPEASKISISKIISWVKKSNTIRRVDLSGNTLDDHCILKLADCIANNTMLRQVLFDKIEVTDYSAFDILVHALKERTMIIYVQFPEEFISKMKNAKVISEEATNEIRALFKAPLSPEKQECHEQWQKLIDHEYQEFQQIEEPKEPVSSVTFSSLMSSLDSSECCYPMTDIEKNIKMDLFSVPSPNNDSLLQDFESKHEISQMLEIIENSIPNTAV</sequence>
<dbReference type="InterPro" id="IPR051279">
    <property type="entry name" value="PP1-Reg/Actin-Interact_Protein"/>
</dbReference>
<dbReference type="Gene3D" id="3.80.10.10">
    <property type="entry name" value="Ribonuclease Inhibitor"/>
    <property type="match status" value="1"/>
</dbReference>
<accession>A0ABR2L655</accession>